<dbReference type="InterPro" id="IPR029016">
    <property type="entry name" value="GAF-like_dom_sf"/>
</dbReference>
<evidence type="ECO:0000256" key="4">
    <source>
        <dbReference type="ARBA" id="ARBA00023163"/>
    </source>
</evidence>
<evidence type="ECO:0000256" key="2">
    <source>
        <dbReference type="ARBA" id="ARBA00022777"/>
    </source>
</evidence>
<dbReference type="Proteomes" id="UP000295163">
    <property type="component" value="Unassembled WGS sequence"/>
</dbReference>
<dbReference type="SMART" id="SM00065">
    <property type="entry name" value="GAF"/>
    <property type="match status" value="1"/>
</dbReference>
<dbReference type="PIRSF" id="PIRSF036625">
    <property type="entry name" value="GAF_ANTAR"/>
    <property type="match status" value="1"/>
</dbReference>
<evidence type="ECO:0000256" key="3">
    <source>
        <dbReference type="ARBA" id="ARBA00023015"/>
    </source>
</evidence>
<dbReference type="SUPFAM" id="SSF55781">
    <property type="entry name" value="GAF domain-like"/>
    <property type="match status" value="1"/>
</dbReference>
<dbReference type="Pfam" id="PF03861">
    <property type="entry name" value="ANTAR"/>
    <property type="match status" value="1"/>
</dbReference>
<feature type="domain" description="ANTAR" evidence="5">
    <location>
        <begin position="178"/>
        <end position="239"/>
    </location>
</feature>
<dbReference type="InterPro" id="IPR011006">
    <property type="entry name" value="CheY-like_superfamily"/>
</dbReference>
<keyword evidence="3" id="KW-0805">Transcription regulation</keyword>
<dbReference type="SMART" id="SM01012">
    <property type="entry name" value="ANTAR"/>
    <property type="match status" value="1"/>
</dbReference>
<dbReference type="AlphaFoldDB" id="A0A4R5YH86"/>
<dbReference type="InterPro" id="IPR036388">
    <property type="entry name" value="WH-like_DNA-bd_sf"/>
</dbReference>
<gene>
    <name evidence="6" type="ORF">E2R59_07740</name>
</gene>
<reference evidence="6 7" key="1">
    <citation type="submission" date="2019-03" db="EMBL/GenBank/DDBJ databases">
        <title>Genome Sequencing and Assembly of Various Microbes Isolated from Partially Reclaimed Soil and Acid Mine Drainage (AMD) Site.</title>
        <authorList>
            <person name="Steinbock B."/>
            <person name="Bechtold R."/>
            <person name="Sevigny J.L."/>
            <person name="Thomas D."/>
            <person name="Cuthill L.R."/>
            <person name="Aveiro Johannsen E.J."/>
            <person name="Thomas K."/>
            <person name="Ghosh A."/>
        </authorList>
    </citation>
    <scope>NUCLEOTIDE SEQUENCE [LARGE SCALE GENOMIC DNA]</scope>
    <source>
        <strain evidence="6 7">S-A3</strain>
    </source>
</reference>
<dbReference type="Pfam" id="PF13185">
    <property type="entry name" value="GAF_2"/>
    <property type="match status" value="1"/>
</dbReference>
<dbReference type="GO" id="GO:0003723">
    <property type="term" value="F:RNA binding"/>
    <property type="evidence" value="ECO:0007669"/>
    <property type="project" value="InterPro"/>
</dbReference>
<dbReference type="EMBL" id="SMZT01000003">
    <property type="protein sequence ID" value="TDL42726.1"/>
    <property type="molecule type" value="Genomic_DNA"/>
</dbReference>
<accession>A0A4R5YH86</accession>
<keyword evidence="4" id="KW-0804">Transcription</keyword>
<name>A0A4R5YH86_KOCRO</name>
<dbReference type="GO" id="GO:0016301">
    <property type="term" value="F:kinase activity"/>
    <property type="evidence" value="ECO:0007669"/>
    <property type="project" value="UniProtKB-KW"/>
</dbReference>
<dbReference type="InterPro" id="IPR012074">
    <property type="entry name" value="GAF_ANTAR"/>
</dbReference>
<keyword evidence="2" id="KW-0418">Kinase</keyword>
<proteinExistence type="predicted"/>
<dbReference type="InterPro" id="IPR005561">
    <property type="entry name" value="ANTAR"/>
</dbReference>
<dbReference type="SUPFAM" id="SSF52172">
    <property type="entry name" value="CheY-like"/>
    <property type="match status" value="1"/>
</dbReference>
<dbReference type="PROSITE" id="PS50921">
    <property type="entry name" value="ANTAR"/>
    <property type="match status" value="1"/>
</dbReference>
<dbReference type="Gene3D" id="3.30.450.40">
    <property type="match status" value="1"/>
</dbReference>
<organism evidence="6 7">
    <name type="scientific">Kocuria rosea</name>
    <name type="common">Deinococcus erythromyxa</name>
    <name type="synonym">Micrococcus rubens</name>
    <dbReference type="NCBI Taxonomy" id="1275"/>
    <lineage>
        <taxon>Bacteria</taxon>
        <taxon>Bacillati</taxon>
        <taxon>Actinomycetota</taxon>
        <taxon>Actinomycetes</taxon>
        <taxon>Micrococcales</taxon>
        <taxon>Micrococcaceae</taxon>
        <taxon>Kocuria</taxon>
    </lineage>
</organism>
<evidence type="ECO:0000313" key="7">
    <source>
        <dbReference type="Proteomes" id="UP000295163"/>
    </source>
</evidence>
<evidence type="ECO:0000259" key="5">
    <source>
        <dbReference type="PROSITE" id="PS50921"/>
    </source>
</evidence>
<protein>
    <submittedName>
        <fullName evidence="6">ANTAR domain-containing protein</fullName>
    </submittedName>
</protein>
<keyword evidence="1" id="KW-0808">Transferase</keyword>
<evidence type="ECO:0000256" key="1">
    <source>
        <dbReference type="ARBA" id="ARBA00022679"/>
    </source>
</evidence>
<evidence type="ECO:0000313" key="6">
    <source>
        <dbReference type="EMBL" id="TDL42726.1"/>
    </source>
</evidence>
<dbReference type="InterPro" id="IPR003018">
    <property type="entry name" value="GAF"/>
</dbReference>
<dbReference type="Gene3D" id="1.10.10.10">
    <property type="entry name" value="Winged helix-like DNA-binding domain superfamily/Winged helix DNA-binding domain"/>
    <property type="match status" value="1"/>
</dbReference>
<sequence>MGTDTGRTTRSDPRRDRTGAVDAELARRLGDLARTLQGETDVQGTLEAMVRAAVELIPGVVEASISVARRHRGIESRAASGPLPRRVDRLQQDTGEGPCMDAAYEERIVHAPDFRHEDRWPRFAPAALEAGATSMLAFQLYTDGDILGALNVYGADFAAFTDESEEIGLLVAAHAAVAFADAQQVGHLHEALATRDLIGQAKGVLMERFKITPQQAFVLLTTASSQTNTKLRDVAERLTTTGVLGRRDVRSAAGEDPDHSRN</sequence>
<comment type="caution">
    <text evidence="6">The sequence shown here is derived from an EMBL/GenBank/DDBJ whole genome shotgun (WGS) entry which is preliminary data.</text>
</comment>